<sequence length="207" mass="21894">MPPALRRFVSVGAGAFVLSLILSYLSNELLQRVNIALAAILLLAVIALGVLFDMLGVAAASAREGPFHAMAVDRVPGAAEAILLVRNAHHVSSFSQDVVGDVAGTLSGAIATTIVFALVRVHPEWAAAPLTPGLVAVAAALTIGGKAAEKEFALQHWDRILLQAGRAVLLWTLLKRAVTGRRASVESDGRRKGRSGRASRQSRRQRK</sequence>
<dbReference type="PATRIC" id="fig|1555112.3.peg.2630"/>
<dbReference type="OrthoDB" id="2111373at2"/>
<evidence type="ECO:0000313" key="3">
    <source>
        <dbReference type="EMBL" id="BAS28420.1"/>
    </source>
</evidence>
<dbReference type="EMBL" id="AP014924">
    <property type="protein sequence ID" value="BAS28420.1"/>
    <property type="molecule type" value="Genomic_DNA"/>
</dbReference>
<reference evidence="4" key="1">
    <citation type="submission" date="2015-07" db="EMBL/GenBank/DDBJ databases">
        <title>Complete genome sequence and phylogenetic analysis of Limnochorda pilosa.</title>
        <authorList>
            <person name="Watanabe M."/>
            <person name="Kojima H."/>
            <person name="Fukui M."/>
        </authorList>
    </citation>
    <scope>NUCLEOTIDE SEQUENCE [LARGE SCALE GENOMIC DNA]</scope>
    <source>
        <strain evidence="4">HC45</strain>
    </source>
</reference>
<evidence type="ECO:0000256" key="1">
    <source>
        <dbReference type="SAM" id="MobiDB-lite"/>
    </source>
</evidence>
<dbReference type="Proteomes" id="UP000065807">
    <property type="component" value="Chromosome"/>
</dbReference>
<protein>
    <submittedName>
        <fullName evidence="3">Uncharacterized protein</fullName>
    </submittedName>
</protein>
<proteinExistence type="predicted"/>
<accession>A0A0K2SMT3</accession>
<organism evidence="3 4">
    <name type="scientific">Limnochorda pilosa</name>
    <dbReference type="NCBI Taxonomy" id="1555112"/>
    <lineage>
        <taxon>Bacteria</taxon>
        <taxon>Bacillati</taxon>
        <taxon>Bacillota</taxon>
        <taxon>Limnochordia</taxon>
        <taxon>Limnochordales</taxon>
        <taxon>Limnochordaceae</taxon>
        <taxon>Limnochorda</taxon>
    </lineage>
</organism>
<gene>
    <name evidence="3" type="ORF">LIP_2590</name>
</gene>
<evidence type="ECO:0000313" key="4">
    <source>
        <dbReference type="Proteomes" id="UP000065807"/>
    </source>
</evidence>
<keyword evidence="4" id="KW-1185">Reference proteome</keyword>
<dbReference type="RefSeq" id="WP_144440468.1">
    <property type="nucleotide sequence ID" value="NZ_AP014924.1"/>
</dbReference>
<feature type="compositionally biased region" description="Basic residues" evidence="1">
    <location>
        <begin position="191"/>
        <end position="207"/>
    </location>
</feature>
<feature type="transmembrane region" description="Helical" evidence="2">
    <location>
        <begin position="7"/>
        <end position="25"/>
    </location>
</feature>
<keyword evidence="2" id="KW-0812">Transmembrane</keyword>
<dbReference type="AlphaFoldDB" id="A0A0K2SMT3"/>
<dbReference type="STRING" id="1555112.LIP_2590"/>
<evidence type="ECO:0000256" key="2">
    <source>
        <dbReference type="SAM" id="Phobius"/>
    </source>
</evidence>
<keyword evidence="2" id="KW-1133">Transmembrane helix</keyword>
<feature type="transmembrane region" description="Helical" evidence="2">
    <location>
        <begin position="37"/>
        <end position="60"/>
    </location>
</feature>
<feature type="region of interest" description="Disordered" evidence="1">
    <location>
        <begin position="184"/>
        <end position="207"/>
    </location>
</feature>
<keyword evidence="2" id="KW-0472">Membrane</keyword>
<reference evidence="4" key="2">
    <citation type="journal article" date="2016" name="Int. J. Syst. Evol. Microbiol.">
        <title>Complete genome sequence and cell structure of Limnochorda pilosa, a Gram-negative spore-former within the phylum Firmicutes.</title>
        <authorList>
            <person name="Watanabe M."/>
            <person name="Kojima H."/>
            <person name="Fukui M."/>
        </authorList>
    </citation>
    <scope>NUCLEOTIDE SEQUENCE [LARGE SCALE GENOMIC DNA]</scope>
    <source>
        <strain evidence="4">HC45</strain>
    </source>
</reference>
<name>A0A0K2SMT3_LIMPI</name>
<dbReference type="KEGG" id="lpil:LIP_2590"/>